<feature type="domain" description="Cytochrome c" evidence="10">
    <location>
        <begin position="27"/>
        <end position="109"/>
    </location>
</feature>
<evidence type="ECO:0000256" key="6">
    <source>
        <dbReference type="ARBA" id="ARBA00022982"/>
    </source>
</evidence>
<evidence type="ECO:0000256" key="5">
    <source>
        <dbReference type="ARBA" id="ARBA00022764"/>
    </source>
</evidence>
<keyword evidence="12" id="KW-1185">Reference proteome</keyword>
<feature type="domain" description="Cytochrome c" evidence="10">
    <location>
        <begin position="121"/>
        <end position="206"/>
    </location>
</feature>
<evidence type="ECO:0000313" key="12">
    <source>
        <dbReference type="Proteomes" id="UP000634919"/>
    </source>
</evidence>
<evidence type="ECO:0000259" key="10">
    <source>
        <dbReference type="PROSITE" id="PS51007"/>
    </source>
</evidence>
<keyword evidence="6" id="KW-0249">Electron transport</keyword>
<keyword evidence="7 8" id="KW-0408">Iron</keyword>
<keyword evidence="5" id="KW-0574">Periplasm</keyword>
<evidence type="ECO:0000256" key="9">
    <source>
        <dbReference type="SAM" id="SignalP"/>
    </source>
</evidence>
<dbReference type="PANTHER" id="PTHR33751">
    <property type="entry name" value="CBB3-TYPE CYTOCHROME C OXIDASE SUBUNIT FIXP"/>
    <property type="match status" value="1"/>
</dbReference>
<dbReference type="PROSITE" id="PS51257">
    <property type="entry name" value="PROKAR_LIPOPROTEIN"/>
    <property type="match status" value="1"/>
</dbReference>
<evidence type="ECO:0000256" key="3">
    <source>
        <dbReference type="ARBA" id="ARBA00022617"/>
    </source>
</evidence>
<gene>
    <name evidence="11" type="ORF">H9646_10960</name>
</gene>
<comment type="subcellular location">
    <subcellularLocation>
        <location evidence="1">Periplasm</location>
    </subcellularLocation>
</comment>
<reference evidence="11 12" key="1">
    <citation type="submission" date="2020-08" db="EMBL/GenBank/DDBJ databases">
        <title>A Genomic Blueprint of the Chicken Gut Microbiome.</title>
        <authorList>
            <person name="Gilroy R."/>
            <person name="Ravi A."/>
            <person name="Getino M."/>
            <person name="Pursley I."/>
            <person name="Horton D.L."/>
            <person name="Alikhan N.-F."/>
            <person name="Baker D."/>
            <person name="Gharbi K."/>
            <person name="Hall N."/>
            <person name="Watson M."/>
            <person name="Adriaenssens E.M."/>
            <person name="Foster-Nyarko E."/>
            <person name="Jarju S."/>
            <person name="Secka A."/>
            <person name="Antonio M."/>
            <person name="Oren A."/>
            <person name="Chaudhuri R."/>
            <person name="La Ragione R.M."/>
            <person name="Hildebrand F."/>
            <person name="Pallen M.J."/>
        </authorList>
    </citation>
    <scope>NUCLEOTIDE SEQUENCE [LARGE SCALE GENOMIC DNA]</scope>
    <source>
        <strain evidence="11 12">Sa2CVA6</strain>
    </source>
</reference>
<comment type="caution">
    <text evidence="11">The sequence shown here is derived from an EMBL/GenBank/DDBJ whole genome shotgun (WGS) entry which is preliminary data.</text>
</comment>
<dbReference type="InterPro" id="IPR050597">
    <property type="entry name" value="Cytochrome_c_Oxidase_Subunit"/>
</dbReference>
<evidence type="ECO:0000256" key="4">
    <source>
        <dbReference type="ARBA" id="ARBA00022723"/>
    </source>
</evidence>
<dbReference type="InterPro" id="IPR009056">
    <property type="entry name" value="Cyt_c-like_dom"/>
</dbReference>
<feature type="signal peptide" evidence="9">
    <location>
        <begin position="1"/>
        <end position="22"/>
    </location>
</feature>
<dbReference type="PROSITE" id="PS51007">
    <property type="entry name" value="CYTC"/>
    <property type="match status" value="2"/>
</dbReference>
<dbReference type="Pfam" id="PF00034">
    <property type="entry name" value="Cytochrom_C"/>
    <property type="match status" value="2"/>
</dbReference>
<dbReference type="EMBL" id="JACSQK010000005">
    <property type="protein sequence ID" value="MBD7961006.1"/>
    <property type="molecule type" value="Genomic_DNA"/>
</dbReference>
<keyword evidence="9" id="KW-0732">Signal</keyword>
<keyword evidence="3 8" id="KW-0349">Heme</keyword>
<sequence length="218" mass="23444">MIKTWTTVFALFVACATSTASAQAVQGDIKAGEGKISMCIGCHGIAGYQASFPEVYKVPMISGQSAAYIAAALDAYRKGDRHHPTMRGVAESLSDQDIADVSAYYEAHNPVRKDAAQPHDPPTQVAALIEKGACFTCHGQNFSKPIDASYPKVAGQHSDYLLAALKSYKTVNNPRVGRSNGIMAPIAQQFSNQELKLLANYISKLDGDLKTIPPAHFR</sequence>
<dbReference type="PANTHER" id="PTHR33751:SF9">
    <property type="entry name" value="CYTOCHROME C4"/>
    <property type="match status" value="1"/>
</dbReference>
<evidence type="ECO:0000256" key="7">
    <source>
        <dbReference type="ARBA" id="ARBA00023004"/>
    </source>
</evidence>
<organism evidence="11 12">
    <name type="scientific">Comamonas avium</name>
    <dbReference type="NCBI Taxonomy" id="2762231"/>
    <lineage>
        <taxon>Bacteria</taxon>
        <taxon>Pseudomonadati</taxon>
        <taxon>Pseudomonadota</taxon>
        <taxon>Betaproteobacteria</taxon>
        <taxon>Burkholderiales</taxon>
        <taxon>Comamonadaceae</taxon>
        <taxon>Comamonas</taxon>
    </lineage>
</organism>
<dbReference type="Gene3D" id="1.10.760.10">
    <property type="entry name" value="Cytochrome c-like domain"/>
    <property type="match status" value="2"/>
</dbReference>
<feature type="chain" id="PRO_5046855823" evidence="9">
    <location>
        <begin position="23"/>
        <end position="218"/>
    </location>
</feature>
<dbReference type="Proteomes" id="UP000634919">
    <property type="component" value="Unassembled WGS sequence"/>
</dbReference>
<protein>
    <submittedName>
        <fullName evidence="11">C-type cytochrome</fullName>
    </submittedName>
</protein>
<keyword evidence="4 8" id="KW-0479">Metal-binding</keyword>
<evidence type="ECO:0000256" key="1">
    <source>
        <dbReference type="ARBA" id="ARBA00004418"/>
    </source>
</evidence>
<accession>A0ABR8SC07</accession>
<keyword evidence="2" id="KW-0813">Transport</keyword>
<dbReference type="InterPro" id="IPR036909">
    <property type="entry name" value="Cyt_c-like_dom_sf"/>
</dbReference>
<dbReference type="PIRSF" id="PIRSF000005">
    <property type="entry name" value="Cytochrome_c4"/>
    <property type="match status" value="1"/>
</dbReference>
<evidence type="ECO:0000313" key="11">
    <source>
        <dbReference type="EMBL" id="MBD7961006.1"/>
    </source>
</evidence>
<evidence type="ECO:0000256" key="2">
    <source>
        <dbReference type="ARBA" id="ARBA00022448"/>
    </source>
</evidence>
<name>A0ABR8SC07_9BURK</name>
<dbReference type="SUPFAM" id="SSF46626">
    <property type="entry name" value="Cytochrome c"/>
    <property type="match status" value="2"/>
</dbReference>
<evidence type="ECO:0000256" key="8">
    <source>
        <dbReference type="PROSITE-ProRule" id="PRU00433"/>
    </source>
</evidence>
<dbReference type="InterPro" id="IPR024167">
    <property type="entry name" value="Cytochrome_c4-like"/>
</dbReference>
<dbReference type="RefSeq" id="WP_191723405.1">
    <property type="nucleotide sequence ID" value="NZ_JACSQK010000005.1"/>
</dbReference>
<proteinExistence type="predicted"/>